<dbReference type="InterPro" id="IPR013792">
    <property type="entry name" value="RNA3'P_cycl/enolpyr_Trfase_a/b"/>
</dbReference>
<dbReference type="InterPro" id="IPR036968">
    <property type="entry name" value="Enolpyruvate_Tfrase_sf"/>
</dbReference>
<feature type="binding site" evidence="8">
    <location>
        <position position="701"/>
    </location>
    <ligand>
        <name>phosphoenolpyruvate</name>
        <dbReference type="ChEBI" id="CHEBI:58702"/>
    </ligand>
</feature>
<comment type="subcellular location">
    <subcellularLocation>
        <location evidence="8">Cytoplasm</location>
    </subcellularLocation>
</comment>
<dbReference type="SUPFAM" id="SSF51735">
    <property type="entry name" value="NAD(P)-binding Rossmann-fold domains"/>
    <property type="match status" value="1"/>
</dbReference>
<sequence>MPESEFKHERVLIVGLGLIGGSLALALRRQGFARELVGVDGKVEEIEIALQRGAIHRGSQDLLAEVAKADVVVLAVPVKAMESLLEQIRPVLRPHTVLTDVGSTKGNIVAAAQRIFAPQMPAGFVPGHPIAGAERSGMAAADGQLFARHKVIITPLEHSASEAVAVVTAMWQAAGAEVLSMSVPHHDEVLAATSHLPHLLAFSLVDTLAHDHENRDIFRYAAGGFRDFTRIAASDPTMWHDVFLANRDAVLEVLDRFTAGLSTLREAVEQGDSLTMLGVFTRAKEAREHFSRILEGTAYAKPRKTSQGNHYLLQPGGHAQARLRVPGDKSISHRAIMLGSLAEGMTEIEGFLEGEDSLATLQAFRDLGVVIEGPEQGRVKIHGVGLAGLQAPAGALYLGNSGTSMRLLAGILAAQAFDSELTGDASLSKRPMERVATPLLAMGAQIHTSAAGCPPLRIQGGQALTGIDYALPVASAQVKSALLLAGLYAQGSTLVRETHTTRDHTERMLQSFGYQIEQGPGWVSLQGGGRLQGAKIAVPGDISSAAFLMVAAAITPGSEVWLEHVGVNPTRFGVVHILRQMGADIELQHERLVGAEPVADICVRYAPLQGIDIDPQWVSLAIDEFPALFIAACCAQGVTRIQGAQELRFKESDRIQAMVEGLRQLGIEVEALADGALIQGRGHTEGCVFSGGKVHSRGDHRIAMSFSLAALRASAPISIEDCAPVATSFPHFPELIAKLGIQLSVKDSL</sequence>
<organism evidence="10 11">
    <name type="scientific">Balneatrix alpica</name>
    <dbReference type="NCBI Taxonomy" id="75684"/>
    <lineage>
        <taxon>Bacteria</taxon>
        <taxon>Pseudomonadati</taxon>
        <taxon>Pseudomonadota</taxon>
        <taxon>Gammaproteobacteria</taxon>
        <taxon>Oceanospirillales</taxon>
        <taxon>Balneatrichaceae</taxon>
        <taxon>Balneatrix</taxon>
    </lineage>
</organism>
<accession>A0ABV5ZAW9</accession>
<keyword evidence="6 8" id="KW-0057">Aromatic amino acid biosynthesis</keyword>
<keyword evidence="8" id="KW-0963">Cytoplasm</keyword>
<evidence type="ECO:0000256" key="8">
    <source>
        <dbReference type="HAMAP-Rule" id="MF_00210"/>
    </source>
</evidence>
<reference evidence="10 11" key="1">
    <citation type="submission" date="2024-09" db="EMBL/GenBank/DDBJ databases">
        <authorList>
            <person name="Sun Q."/>
            <person name="Mori K."/>
        </authorList>
    </citation>
    <scope>NUCLEOTIDE SEQUENCE [LARGE SCALE GENOMIC DNA]</scope>
    <source>
        <strain evidence="10 11">ATCC 51285</strain>
    </source>
</reference>
<feature type="binding site" evidence="8">
    <location>
        <position position="654"/>
    </location>
    <ligand>
        <name>phosphoenolpyruvate</name>
        <dbReference type="ChEBI" id="CHEBI:58702"/>
    </ligand>
</feature>
<dbReference type="NCBIfam" id="NF011381">
    <property type="entry name" value="PRK14806.1"/>
    <property type="match status" value="1"/>
</dbReference>
<feature type="binding site" evidence="8">
    <location>
        <position position="402"/>
    </location>
    <ligand>
        <name>phosphoenolpyruvate</name>
        <dbReference type="ChEBI" id="CHEBI:58702"/>
    </ligand>
</feature>
<dbReference type="SUPFAM" id="SSF48179">
    <property type="entry name" value="6-phosphogluconate dehydrogenase C-terminal domain-like"/>
    <property type="match status" value="1"/>
</dbReference>
<evidence type="ECO:0000256" key="4">
    <source>
        <dbReference type="ARBA" id="ARBA00022679"/>
    </source>
</evidence>
<feature type="binding site" evidence="8">
    <location>
        <position position="430"/>
    </location>
    <ligand>
        <name>phosphoenolpyruvate</name>
        <dbReference type="ChEBI" id="CHEBI:58702"/>
    </ligand>
</feature>
<dbReference type="InterPro" id="IPR023193">
    <property type="entry name" value="EPSP_synthase_CS"/>
</dbReference>
<proteinExistence type="inferred from homology"/>
<comment type="subunit">
    <text evidence="8">Monomer.</text>
</comment>
<dbReference type="InterPro" id="IPR003099">
    <property type="entry name" value="Prephen_DH"/>
</dbReference>
<comment type="pathway">
    <text evidence="1 8">Metabolic intermediate biosynthesis; chorismate biosynthesis; chorismate from D-erythrose 4-phosphate and phosphoenolpyruvate: step 6/7.</text>
</comment>
<dbReference type="PROSITE" id="PS00885">
    <property type="entry name" value="EPSP_SYNTHASE_2"/>
    <property type="match status" value="1"/>
</dbReference>
<feature type="binding site" evidence="8">
    <location>
        <position position="477"/>
    </location>
    <ligand>
        <name>phosphoenolpyruvate</name>
        <dbReference type="ChEBI" id="CHEBI:58702"/>
    </ligand>
</feature>
<evidence type="ECO:0000313" key="11">
    <source>
        <dbReference type="Proteomes" id="UP001589628"/>
    </source>
</evidence>
<dbReference type="Pfam" id="PF20463">
    <property type="entry name" value="PDH_C"/>
    <property type="match status" value="1"/>
</dbReference>
<dbReference type="Pfam" id="PF02153">
    <property type="entry name" value="PDH_N"/>
    <property type="match status" value="1"/>
</dbReference>
<feature type="binding site" evidence="8">
    <location>
        <position position="334"/>
    </location>
    <ligand>
        <name>3-phosphoshikimate</name>
        <dbReference type="ChEBI" id="CHEBI:145989"/>
    </ligand>
</feature>
<dbReference type="RefSeq" id="WP_027313143.1">
    <property type="nucleotide sequence ID" value="NZ_JBHLZN010000001.1"/>
</dbReference>
<evidence type="ECO:0000256" key="1">
    <source>
        <dbReference type="ARBA" id="ARBA00004811"/>
    </source>
</evidence>
<dbReference type="PROSITE" id="PS51176">
    <property type="entry name" value="PDH_ADH"/>
    <property type="match status" value="1"/>
</dbReference>
<dbReference type="NCBIfam" id="TIGR01356">
    <property type="entry name" value="aroA"/>
    <property type="match status" value="1"/>
</dbReference>
<dbReference type="Gene3D" id="3.65.10.10">
    <property type="entry name" value="Enolpyruvate transferase domain"/>
    <property type="match status" value="2"/>
</dbReference>
<dbReference type="EMBL" id="JBHLZN010000001">
    <property type="protein sequence ID" value="MFB9885269.1"/>
    <property type="molecule type" value="Genomic_DNA"/>
</dbReference>
<feature type="binding site" evidence="8">
    <location>
        <position position="650"/>
    </location>
    <ligand>
        <name>3-phosphoshikimate</name>
        <dbReference type="ChEBI" id="CHEBI:145989"/>
    </ligand>
</feature>
<dbReference type="InterPro" id="IPR046825">
    <property type="entry name" value="PDH_C"/>
</dbReference>
<dbReference type="InterPro" id="IPR001986">
    <property type="entry name" value="Enolpyruvate_Tfrase_dom"/>
</dbReference>
<dbReference type="SUPFAM" id="SSF55205">
    <property type="entry name" value="EPT/RTPC-like"/>
    <property type="match status" value="1"/>
</dbReference>
<comment type="caution">
    <text evidence="10">The sequence shown here is derived from an EMBL/GenBank/DDBJ whole genome shotgun (WGS) entry which is preliminary data.</text>
</comment>
<dbReference type="PROSITE" id="PS00104">
    <property type="entry name" value="EPSP_SYNTHASE_1"/>
    <property type="match status" value="1"/>
</dbReference>
<dbReference type="InterPro" id="IPR046826">
    <property type="entry name" value="PDH_N"/>
</dbReference>
<feature type="binding site" evidence="8">
    <location>
        <position position="477"/>
    </location>
    <ligand>
        <name>3-phosphoshikimate</name>
        <dbReference type="ChEBI" id="CHEBI:145989"/>
    </ligand>
</feature>
<comment type="catalytic activity">
    <reaction evidence="7">
        <text>3-phosphoshikimate + phosphoenolpyruvate = 5-O-(1-carboxyvinyl)-3-phosphoshikimate + phosphate</text>
        <dbReference type="Rhea" id="RHEA:21256"/>
        <dbReference type="ChEBI" id="CHEBI:43474"/>
        <dbReference type="ChEBI" id="CHEBI:57701"/>
        <dbReference type="ChEBI" id="CHEBI:58702"/>
        <dbReference type="ChEBI" id="CHEBI:145989"/>
        <dbReference type="EC" id="2.5.1.19"/>
    </reaction>
    <physiologicalReaction direction="left-to-right" evidence="7">
        <dbReference type="Rhea" id="RHEA:21257"/>
    </physiologicalReaction>
</comment>
<dbReference type="InterPro" id="IPR006264">
    <property type="entry name" value="EPSP_synthase"/>
</dbReference>
<dbReference type="GO" id="GO:0003866">
    <property type="term" value="F:3-phosphoshikimate 1-carboxyvinyltransferase activity"/>
    <property type="evidence" value="ECO:0007669"/>
    <property type="project" value="UniProtKB-EC"/>
</dbReference>
<keyword evidence="4 8" id="KW-0808">Transferase</keyword>
<evidence type="ECO:0000256" key="5">
    <source>
        <dbReference type="ARBA" id="ARBA00023002"/>
    </source>
</evidence>
<protein>
    <recommendedName>
        <fullName evidence="8">3-phosphoshikimate 1-carboxyvinyltransferase</fullName>
        <ecNumber evidence="8">2.5.1.19</ecNumber>
    </recommendedName>
    <alternativeName>
        <fullName evidence="8">5-enolpyruvylshikimate-3-phosphate synthase</fullName>
        <shortName evidence="8">EPSP synthase</shortName>
        <shortName evidence="8">EPSPS</shortName>
    </alternativeName>
</protein>
<gene>
    <name evidence="8" type="primary">aroA</name>
    <name evidence="10" type="ORF">ACFFLH_02420</name>
</gene>
<feature type="binding site" evidence="8">
    <location>
        <position position="475"/>
    </location>
    <ligand>
        <name>3-phosphoshikimate</name>
        <dbReference type="ChEBI" id="CHEBI:145989"/>
    </ligand>
</feature>
<comment type="caution">
    <text evidence="8">Lacks conserved residue(s) required for the propagation of feature annotation.</text>
</comment>
<evidence type="ECO:0000256" key="7">
    <source>
        <dbReference type="ARBA" id="ARBA00044633"/>
    </source>
</evidence>
<comment type="similarity">
    <text evidence="2 8">Belongs to the EPSP synthase family.</text>
</comment>
<dbReference type="Pfam" id="PF00275">
    <property type="entry name" value="EPSP_synthase"/>
    <property type="match status" value="1"/>
</dbReference>
<keyword evidence="11" id="KW-1185">Reference proteome</keyword>
<keyword evidence="5 10" id="KW-0560">Oxidoreductase</keyword>
<dbReference type="Gene3D" id="3.40.50.720">
    <property type="entry name" value="NAD(P)-binding Rossmann-like Domain"/>
    <property type="match status" value="1"/>
</dbReference>
<comment type="function">
    <text evidence="8">Catalyzes the transfer of the enolpyruvyl moiety of phosphoenolpyruvate (PEP) to the 5-hydroxyl of shikimate-3-phosphate (S3P) to produce enolpyruvyl shikimate-3-phosphate and inorganic phosphate.</text>
</comment>
<dbReference type="InterPro" id="IPR036291">
    <property type="entry name" value="NAD(P)-bd_dom_sf"/>
</dbReference>
<evidence type="ECO:0000259" key="9">
    <source>
        <dbReference type="PROSITE" id="PS51176"/>
    </source>
</evidence>
<feature type="binding site" evidence="8">
    <location>
        <position position="329"/>
    </location>
    <ligand>
        <name>phosphoenolpyruvate</name>
        <dbReference type="ChEBI" id="CHEBI:58702"/>
    </ligand>
</feature>
<dbReference type="InterPro" id="IPR008927">
    <property type="entry name" value="6-PGluconate_DH-like_C_sf"/>
</dbReference>
<feature type="binding site" evidence="8">
    <location>
        <position position="329"/>
    </location>
    <ligand>
        <name>3-phosphoshikimate</name>
        <dbReference type="ChEBI" id="CHEBI:145989"/>
    </ligand>
</feature>
<dbReference type="CDD" id="cd01556">
    <property type="entry name" value="EPSP_synthase"/>
    <property type="match status" value="1"/>
</dbReference>
<keyword evidence="3 8" id="KW-0028">Amino-acid biosynthesis</keyword>
<dbReference type="PANTHER" id="PTHR21090:SF5">
    <property type="entry name" value="PENTAFUNCTIONAL AROM POLYPEPTIDE"/>
    <property type="match status" value="1"/>
</dbReference>
<dbReference type="EC" id="2.5.1.19" evidence="8"/>
<evidence type="ECO:0000313" key="10">
    <source>
        <dbReference type="EMBL" id="MFB9885269.1"/>
    </source>
</evidence>
<evidence type="ECO:0000256" key="3">
    <source>
        <dbReference type="ARBA" id="ARBA00022605"/>
    </source>
</evidence>
<feature type="binding site" evidence="8">
    <location>
        <position position="330"/>
    </location>
    <ligand>
        <name>3-phosphoshikimate</name>
        <dbReference type="ChEBI" id="CHEBI:145989"/>
    </ligand>
</feature>
<dbReference type="PANTHER" id="PTHR21090">
    <property type="entry name" value="AROM/DEHYDROQUINATE SYNTHASE"/>
    <property type="match status" value="1"/>
</dbReference>
<dbReference type="Gene3D" id="1.10.3660.10">
    <property type="entry name" value="6-phosphogluconate dehydrogenase C-terminal like domain"/>
    <property type="match status" value="1"/>
</dbReference>
<evidence type="ECO:0000256" key="2">
    <source>
        <dbReference type="ARBA" id="ARBA00009948"/>
    </source>
</evidence>
<feature type="active site" description="Proton acceptor" evidence="8">
    <location>
        <position position="623"/>
    </location>
</feature>
<name>A0ABV5ZAW9_9GAMM</name>
<feature type="binding site" evidence="8">
    <location>
        <position position="623"/>
    </location>
    <ligand>
        <name>3-phosphoshikimate</name>
        <dbReference type="ChEBI" id="CHEBI:145989"/>
    </ligand>
</feature>
<dbReference type="GO" id="GO:0008977">
    <property type="term" value="F:prephenate dehydrogenase (NAD+) activity"/>
    <property type="evidence" value="ECO:0007669"/>
    <property type="project" value="UniProtKB-EC"/>
</dbReference>
<feature type="domain" description="Prephenate/arogenate dehydrogenase" evidence="9">
    <location>
        <begin position="9"/>
        <end position="298"/>
    </location>
</feature>
<dbReference type="Proteomes" id="UP001589628">
    <property type="component" value="Unassembled WGS sequence"/>
</dbReference>
<evidence type="ECO:0000256" key="6">
    <source>
        <dbReference type="ARBA" id="ARBA00023141"/>
    </source>
</evidence>
<dbReference type="HAMAP" id="MF_00210">
    <property type="entry name" value="EPSP_synth"/>
    <property type="match status" value="1"/>
</dbReference>